<dbReference type="Gene3D" id="2.120.10.30">
    <property type="entry name" value="TolB, C-terminal domain"/>
    <property type="match status" value="1"/>
</dbReference>
<evidence type="ECO:0000259" key="1">
    <source>
        <dbReference type="Pfam" id="PF13860"/>
    </source>
</evidence>
<dbReference type="Gene3D" id="2.60.40.4070">
    <property type="match status" value="1"/>
</dbReference>
<dbReference type="EMBL" id="DTHJ01000147">
    <property type="protein sequence ID" value="HHS63394.1"/>
    <property type="molecule type" value="Genomic_DNA"/>
</dbReference>
<dbReference type="SUPFAM" id="SSF82171">
    <property type="entry name" value="DPP6 N-terminal domain-like"/>
    <property type="match status" value="1"/>
</dbReference>
<dbReference type="Gene3D" id="2.130.10.10">
    <property type="entry name" value="YVTN repeat-like/Quinoprotein amine dehydrogenase"/>
    <property type="match status" value="2"/>
</dbReference>
<dbReference type="InterPro" id="IPR058667">
    <property type="entry name" value="DUF6242_C"/>
</dbReference>
<dbReference type="InterPro" id="IPR026444">
    <property type="entry name" value="Secre_tail"/>
</dbReference>
<gene>
    <name evidence="3" type="ORF">ENV70_07300</name>
</gene>
<evidence type="ECO:0000259" key="2">
    <source>
        <dbReference type="Pfam" id="PF25852"/>
    </source>
</evidence>
<dbReference type="CDD" id="cd15482">
    <property type="entry name" value="Sialidase_non-viral"/>
    <property type="match status" value="1"/>
</dbReference>
<dbReference type="InterPro" id="IPR036278">
    <property type="entry name" value="Sialidase_sf"/>
</dbReference>
<sequence>MKRIFIIYLSLILRFSWPCDWMEQSTDGNFSCPVRITEPALQDTWSLPRSVAGISRYNSDCHPSITADGHLMAFCAHCQNGPPYDTIHFGFSFNVYTARWNGTTWDSVRNAGANINAPLGASYPTISPGGDTIFFVKGSKLWMSIWQDTGWSVAVKLPYPVNDSNPQVKDGPCAISFDGKQLYFRSDRLGGYGSGDIWVVRITPAGFDSLTNLGPNVNTSDMETHPAISPDGQRLYFSDFGGARPTWKYGDCDIYVSHWTGSSWGPAQILEAPVNTDLPCCSAFETTDGRLFLGSEVSEGTYGEEDIWVCSPTKIEKIEFNNFLPLSHRGWQNTGELAGATYVYDLVEKEGTIYAATAPNGDVFKTTNAGQTWQNTGEILGETHIYSLLVAQDGSILAGTYPNGKLFRTTNNGATWNEVWRFPYARAVRKIFQKSDGTLFVGTSPDSNGMGRVWRSTDNGVSWQRTANLPQVAGGIFAFYEASGGVVLAGARTKGDKFYVSTNNGNTWNIGNLPYPDTLVTLSHLYFFYRTSDGYLWTGGWAHGPQGILLYSTNNGITWDTCGVIPNGGMIVARVFDMVEDTGGAYFIGFHPGPDSVVFRSTDGGLTWHSVGTLEGAYECLTLLRTSDGTIYAGTTPNGDVFKYELTGIEEEKASHIKVELLQSFPTPFNSKTTIVYQLATRSRVSLKVYNIAGELVKTLVDRVEGRGYYTLDWDGKDSSGKEVDAGIYFCQLNVGNSTDTKKIILIK</sequence>
<dbReference type="SUPFAM" id="SSF50939">
    <property type="entry name" value="Sialidases"/>
    <property type="match status" value="1"/>
</dbReference>
<name>A0A7C6AGG8_UNCW3</name>
<dbReference type="NCBIfam" id="TIGR04183">
    <property type="entry name" value="Por_Secre_tail"/>
    <property type="match status" value="1"/>
</dbReference>
<dbReference type="InterPro" id="IPR011659">
    <property type="entry name" value="WD40"/>
</dbReference>
<organism evidence="3">
    <name type="scientific">candidate division WOR-3 bacterium</name>
    <dbReference type="NCBI Taxonomy" id="2052148"/>
    <lineage>
        <taxon>Bacteria</taxon>
        <taxon>Bacteria division WOR-3</taxon>
    </lineage>
</organism>
<protein>
    <submittedName>
        <fullName evidence="3">T9SS type A sorting domain-containing protein</fullName>
    </submittedName>
</protein>
<dbReference type="Pfam" id="PF07676">
    <property type="entry name" value="PD40"/>
    <property type="match status" value="2"/>
</dbReference>
<accession>A0A7C6AGG8</accession>
<comment type="caution">
    <text evidence="3">The sequence shown here is derived from an EMBL/GenBank/DDBJ whole genome shotgun (WGS) entry which is preliminary data.</text>
</comment>
<dbReference type="InterPro" id="IPR015943">
    <property type="entry name" value="WD40/YVTN_repeat-like_dom_sf"/>
</dbReference>
<dbReference type="Pfam" id="PF13860">
    <property type="entry name" value="FlgD_ig"/>
    <property type="match status" value="1"/>
</dbReference>
<dbReference type="Pfam" id="PF25852">
    <property type="entry name" value="DUF6242_C"/>
    <property type="match status" value="1"/>
</dbReference>
<dbReference type="InterPro" id="IPR025965">
    <property type="entry name" value="FlgD/Vpr_Ig-like"/>
</dbReference>
<proteinExistence type="predicted"/>
<evidence type="ECO:0000313" key="3">
    <source>
        <dbReference type="EMBL" id="HHS63394.1"/>
    </source>
</evidence>
<feature type="domain" description="FlgD/Vpr Ig-like" evidence="1">
    <location>
        <begin position="679"/>
        <end position="731"/>
    </location>
</feature>
<dbReference type="InterPro" id="IPR011042">
    <property type="entry name" value="6-blade_b-propeller_TolB-like"/>
</dbReference>
<feature type="domain" description="DUF6242" evidence="2">
    <location>
        <begin position="330"/>
        <end position="518"/>
    </location>
</feature>
<dbReference type="AlphaFoldDB" id="A0A7C6AGG8"/>
<reference evidence="3" key="1">
    <citation type="journal article" date="2020" name="mSystems">
        <title>Genome- and Community-Level Interaction Insights into Carbon Utilization and Element Cycling Functions of Hydrothermarchaeota in Hydrothermal Sediment.</title>
        <authorList>
            <person name="Zhou Z."/>
            <person name="Liu Y."/>
            <person name="Xu W."/>
            <person name="Pan J."/>
            <person name="Luo Z.H."/>
            <person name="Li M."/>
        </authorList>
    </citation>
    <scope>NUCLEOTIDE SEQUENCE [LARGE SCALE GENOMIC DNA]</scope>
    <source>
        <strain evidence="3">SpSt-783</strain>
    </source>
</reference>